<feature type="transmembrane region" description="Helical" evidence="1">
    <location>
        <begin position="15"/>
        <end position="36"/>
    </location>
</feature>
<gene>
    <name evidence="2" type="ORF">LSH36_237g03074</name>
</gene>
<evidence type="ECO:0000313" key="3">
    <source>
        <dbReference type="Proteomes" id="UP001208570"/>
    </source>
</evidence>
<comment type="caution">
    <text evidence="2">The sequence shown here is derived from an EMBL/GenBank/DDBJ whole genome shotgun (WGS) entry which is preliminary data.</text>
</comment>
<organism evidence="2 3">
    <name type="scientific">Paralvinella palmiformis</name>
    <dbReference type="NCBI Taxonomy" id="53620"/>
    <lineage>
        <taxon>Eukaryota</taxon>
        <taxon>Metazoa</taxon>
        <taxon>Spiralia</taxon>
        <taxon>Lophotrochozoa</taxon>
        <taxon>Annelida</taxon>
        <taxon>Polychaeta</taxon>
        <taxon>Sedentaria</taxon>
        <taxon>Canalipalpata</taxon>
        <taxon>Terebellida</taxon>
        <taxon>Terebelliformia</taxon>
        <taxon>Alvinellidae</taxon>
        <taxon>Paralvinella</taxon>
    </lineage>
</organism>
<dbReference type="AlphaFoldDB" id="A0AAD9N5Z2"/>
<sequence length="621" mass="72114">MHNIHLVGVHHMDHFSLRGCFLVIGAFGVVTIISYINELAKAGLLSGGPKFKLMHGMDTFKRSLDDAEVYKRDREVGDSIILHKNGDLHHLNVDLLPLKNDDNYVKKQATDGDNQNKQEEEIQIALHLRKKDKYVQAKDSSTKIYQFHQVLPNFYLRINKSLQQVIIETSNFSERSSLVKSFTRMVLGPQLAYYRNHSKVLVYQHDSYGYATRDCFLTVAIEKNLYMTSTPLNAIYRKNWEKRDHREREKYDILYGGLSFGVCEGHSQECLYFVMIMHPLDRLLQTYWLCRNRINSSFCQFLHTENITNIYDYVEQYGSAFFHKLLYYSRHCRLIGDHEMCIHDNKIYFVLSPEEKAKYLVDILQNLERWFGVIGIAEELQTSLNLISGVTGLDFTKCLSPEHVAPKQFYKFFHKFHNFSSVSEHPPKAMTIDGMSYSTIRELLLNDTRIINWLSADMEIYNKLVELFHIQVSVYNNMKRLMFAYYNPSSDPHHSHHLGNEVNNTKTSDVFWNATTTLQPVSELINKSTTADQRESFTDSGVTMTSSQRMAIVTQTNTNGSILVSRNISSIALRSLNRGLPSSLARNVLTRKQRTTRHQRVKNGRNIYNRIRVQSRQDQTL</sequence>
<keyword evidence="1" id="KW-0812">Transmembrane</keyword>
<reference evidence="2" key="1">
    <citation type="journal article" date="2023" name="Mol. Biol. Evol.">
        <title>Third-Generation Sequencing Reveals the Adaptive Role of the Epigenome in Three Deep-Sea Polychaetes.</title>
        <authorList>
            <person name="Perez M."/>
            <person name="Aroh O."/>
            <person name="Sun Y."/>
            <person name="Lan Y."/>
            <person name="Juniper S.K."/>
            <person name="Young C.R."/>
            <person name="Angers B."/>
            <person name="Qian P.Y."/>
        </authorList>
    </citation>
    <scope>NUCLEOTIDE SEQUENCE</scope>
    <source>
        <strain evidence="2">P08H-3</strain>
    </source>
</reference>
<keyword evidence="1" id="KW-0472">Membrane</keyword>
<protein>
    <submittedName>
        <fullName evidence="2">Uncharacterized protein</fullName>
    </submittedName>
</protein>
<dbReference type="InterPro" id="IPR027417">
    <property type="entry name" value="P-loop_NTPase"/>
</dbReference>
<dbReference type="EMBL" id="JAODUP010000237">
    <property type="protein sequence ID" value="KAK2155544.1"/>
    <property type="molecule type" value="Genomic_DNA"/>
</dbReference>
<evidence type="ECO:0000313" key="2">
    <source>
        <dbReference type="EMBL" id="KAK2155544.1"/>
    </source>
</evidence>
<evidence type="ECO:0000256" key="1">
    <source>
        <dbReference type="SAM" id="Phobius"/>
    </source>
</evidence>
<keyword evidence="3" id="KW-1185">Reference proteome</keyword>
<accession>A0AAD9N5Z2</accession>
<name>A0AAD9N5Z2_9ANNE</name>
<keyword evidence="1" id="KW-1133">Transmembrane helix</keyword>
<dbReference type="Gene3D" id="3.40.50.300">
    <property type="entry name" value="P-loop containing nucleotide triphosphate hydrolases"/>
    <property type="match status" value="1"/>
</dbReference>
<proteinExistence type="predicted"/>
<dbReference type="Proteomes" id="UP001208570">
    <property type="component" value="Unassembled WGS sequence"/>
</dbReference>